<organism evidence="3 4">
    <name type="scientific">Shewanella algidipiscicola</name>
    <dbReference type="NCBI Taxonomy" id="614070"/>
    <lineage>
        <taxon>Bacteria</taxon>
        <taxon>Pseudomonadati</taxon>
        <taxon>Pseudomonadota</taxon>
        <taxon>Gammaproteobacteria</taxon>
        <taxon>Alteromonadales</taxon>
        <taxon>Shewanellaceae</taxon>
        <taxon>Shewanella</taxon>
    </lineage>
</organism>
<keyword evidence="1" id="KW-0732">Signal</keyword>
<protein>
    <recommendedName>
        <fullName evidence="2">PepSY domain-containing protein</fullName>
    </recommendedName>
</protein>
<feature type="chain" id="PRO_5046341822" description="PepSY domain-containing protein" evidence="1">
    <location>
        <begin position="23"/>
        <end position="87"/>
    </location>
</feature>
<accession>A0ABQ4PGN0</accession>
<evidence type="ECO:0000313" key="4">
    <source>
        <dbReference type="Proteomes" id="UP000761574"/>
    </source>
</evidence>
<evidence type="ECO:0000313" key="3">
    <source>
        <dbReference type="EMBL" id="GIU46686.1"/>
    </source>
</evidence>
<feature type="domain" description="PepSY" evidence="2">
    <location>
        <begin position="7"/>
        <end position="83"/>
    </location>
</feature>
<comment type="caution">
    <text evidence="3">The sequence shown here is derived from an EMBL/GenBank/DDBJ whole genome shotgun (WGS) entry which is preliminary data.</text>
</comment>
<gene>
    <name evidence="3" type="ORF">TUM4630_17830</name>
</gene>
<dbReference type="Proteomes" id="UP000761574">
    <property type="component" value="Unassembled WGS sequence"/>
</dbReference>
<proteinExistence type="predicted"/>
<evidence type="ECO:0000259" key="2">
    <source>
        <dbReference type="Pfam" id="PF13670"/>
    </source>
</evidence>
<feature type="signal peptide" evidence="1">
    <location>
        <begin position="1"/>
        <end position="22"/>
    </location>
</feature>
<reference evidence="3 4" key="1">
    <citation type="submission" date="2021-05" db="EMBL/GenBank/DDBJ databases">
        <title>Molecular characterization for Shewanella algae harboring chromosomal blaOXA-55-like strains isolated from clinical and environment sample.</title>
        <authorList>
            <person name="Ohama Y."/>
            <person name="Aoki K."/>
            <person name="Harada S."/>
            <person name="Moriya K."/>
            <person name="Ishii Y."/>
            <person name="Tateda K."/>
        </authorList>
    </citation>
    <scope>NUCLEOTIDE SEQUENCE [LARGE SCALE GENOMIC DNA]</scope>
    <source>
        <strain evidence="3 4">LMG 23746</strain>
    </source>
</reference>
<dbReference type="EMBL" id="BPFB01000017">
    <property type="protein sequence ID" value="GIU46686.1"/>
    <property type="molecule type" value="Genomic_DNA"/>
</dbReference>
<dbReference type="Pfam" id="PF13670">
    <property type="entry name" value="PepSY_2"/>
    <property type="match status" value="1"/>
</dbReference>
<dbReference type="InterPro" id="IPR025711">
    <property type="entry name" value="PepSY"/>
</dbReference>
<sequence>MKQLFGAMIACTLCLGATHSFAHEKPPADAKPLSEVIKALEAQGYSPITEVSVKRGQWEVEAYKDGVERELRIDPIDGKVISDRLDD</sequence>
<keyword evidence="4" id="KW-1185">Reference proteome</keyword>
<evidence type="ECO:0000256" key="1">
    <source>
        <dbReference type="SAM" id="SignalP"/>
    </source>
</evidence>
<name>A0ABQ4PGN0_9GAMM</name>
<dbReference type="RefSeq" id="WP_119977002.1">
    <property type="nucleotide sequence ID" value="NZ_BPFB01000017.1"/>
</dbReference>